<keyword evidence="1" id="KW-1133">Transmembrane helix</keyword>
<feature type="transmembrane region" description="Helical" evidence="1">
    <location>
        <begin position="42"/>
        <end position="64"/>
    </location>
</feature>
<evidence type="ECO:0000313" key="2">
    <source>
        <dbReference type="EMBL" id="UNY98798.1"/>
    </source>
</evidence>
<feature type="transmembrane region" description="Helical" evidence="1">
    <location>
        <begin position="231"/>
        <end position="249"/>
    </location>
</feature>
<feature type="transmembrane region" description="Helical" evidence="1">
    <location>
        <begin position="336"/>
        <end position="369"/>
    </location>
</feature>
<name>A0ABY3YM73_9FLAO</name>
<accession>A0ABY3YM73</accession>
<feature type="transmembrane region" description="Helical" evidence="1">
    <location>
        <begin position="97"/>
        <end position="117"/>
    </location>
</feature>
<dbReference type="EMBL" id="CP094326">
    <property type="protein sequence ID" value="UNY98798.1"/>
    <property type="molecule type" value="Genomic_DNA"/>
</dbReference>
<evidence type="ECO:0000256" key="1">
    <source>
        <dbReference type="SAM" id="Phobius"/>
    </source>
</evidence>
<dbReference type="Proteomes" id="UP000829476">
    <property type="component" value="Chromosome"/>
</dbReference>
<dbReference type="RefSeq" id="WP_242937204.1">
    <property type="nucleotide sequence ID" value="NZ_CP094326.1"/>
</dbReference>
<reference evidence="2 3" key="1">
    <citation type="journal article" date="2018" name="Int. J. Syst. Evol. Microbiol.">
        <title>Zhouia spongiae sp. nov., isolated from a marine sponge.</title>
        <authorList>
            <person name="Zhuang L."/>
            <person name="Lin B."/>
            <person name="Qin F."/>
            <person name="Luo L."/>
        </authorList>
    </citation>
    <scope>NUCLEOTIDE SEQUENCE [LARGE SCALE GENOMIC DNA]</scope>
    <source>
        <strain evidence="2 3">HN-Y44</strain>
    </source>
</reference>
<proteinExistence type="predicted"/>
<gene>
    <name evidence="2" type="ORF">MQE36_00240</name>
</gene>
<feature type="transmembrane region" description="Helical" evidence="1">
    <location>
        <begin position="375"/>
        <end position="395"/>
    </location>
</feature>
<feature type="transmembrane region" description="Helical" evidence="1">
    <location>
        <begin position="73"/>
        <end position="91"/>
    </location>
</feature>
<evidence type="ECO:0008006" key="4">
    <source>
        <dbReference type="Google" id="ProtNLM"/>
    </source>
</evidence>
<feature type="transmembrane region" description="Helical" evidence="1">
    <location>
        <begin position="129"/>
        <end position="154"/>
    </location>
</feature>
<evidence type="ECO:0000313" key="3">
    <source>
        <dbReference type="Proteomes" id="UP000829476"/>
    </source>
</evidence>
<feature type="transmembrane region" description="Helical" evidence="1">
    <location>
        <begin position="160"/>
        <end position="187"/>
    </location>
</feature>
<feature type="transmembrane region" description="Helical" evidence="1">
    <location>
        <begin position="303"/>
        <end position="324"/>
    </location>
</feature>
<keyword evidence="3" id="KW-1185">Reference proteome</keyword>
<organism evidence="2 3">
    <name type="scientific">Zhouia spongiae</name>
    <dbReference type="NCBI Taxonomy" id="2202721"/>
    <lineage>
        <taxon>Bacteria</taxon>
        <taxon>Pseudomonadati</taxon>
        <taxon>Bacteroidota</taxon>
        <taxon>Flavobacteriia</taxon>
        <taxon>Flavobacteriales</taxon>
        <taxon>Flavobacteriaceae</taxon>
        <taxon>Zhouia</taxon>
    </lineage>
</organism>
<feature type="transmembrane region" description="Helical" evidence="1">
    <location>
        <begin position="270"/>
        <end position="291"/>
    </location>
</feature>
<keyword evidence="1" id="KW-0472">Membrane</keyword>
<protein>
    <recommendedName>
        <fullName evidence="4">NnrS family protein</fullName>
    </recommendedName>
</protein>
<keyword evidence="1" id="KW-0812">Transmembrane</keyword>
<sequence length="403" mass="46395">MLKNLTLVSLLNFLVAALMGLTLRFAYVLPIDINYRFLTHGHSHVAMLGWAYLMLFTFIIHYFIPHPRKVYKNLFWVTELSVIGMMISFPLQGYAAFSISFSTLHIFCSYFFVYLLWKDLGNKSFFSTKLLKTALIFMLISTIGVWCLGPAMVFSGPASALYQIAIQFFLHFQFNGWFMIAVIALFIKQFEKKGLVINNNLFYVFYKLLVLATVCTLALPVSWFIKHPAFQWLNSFGVLIQLLALWYFIKLLQPVLRRFRIQTNTVTIHAYRFALACFIIKILLQSASLFPEVGILSFQIKNFVIGFIHLSMLGVITGFLFAFISQTSLIQRSQNWFGFGFYLFLYGFIGTEIILFIQGILFYLGIGLIPSYYDILFVLSGFLPAGIICIIVSVIKNKLHPRF</sequence>
<feature type="transmembrane region" description="Helical" evidence="1">
    <location>
        <begin position="208"/>
        <end position="225"/>
    </location>
</feature>